<sequence length="192" mass="21537">MFPVVSDDLHSLTSKELEYIPKIVLLRQFKYCIDLLWDRLPEHIRADSEFELHIPGYQFCGPGTRLEKQLARGDRGINPLDAACREPDIAYSHSNDITERHAADNILAEKARKRITMSDSTLAAGVAKAVNDSKTAQRQLEELQRHNRVMKGRGVYLAPYKRGRGNRVQSHASSALQSEQLRAALSTVSANG</sequence>
<name>A0A151JQM8_9HYME</name>
<dbReference type="EMBL" id="KQ978637">
    <property type="protein sequence ID" value="KYN29534.1"/>
    <property type="molecule type" value="Genomic_DNA"/>
</dbReference>
<evidence type="ECO:0000313" key="3">
    <source>
        <dbReference type="EMBL" id="KYN29534.1"/>
    </source>
</evidence>
<accession>A0A151JQM8</accession>
<keyword evidence="1" id="KW-0175">Coiled coil</keyword>
<proteinExistence type="predicted"/>
<organism evidence="3 4">
    <name type="scientific">Trachymyrmex cornetzi</name>
    <dbReference type="NCBI Taxonomy" id="471704"/>
    <lineage>
        <taxon>Eukaryota</taxon>
        <taxon>Metazoa</taxon>
        <taxon>Ecdysozoa</taxon>
        <taxon>Arthropoda</taxon>
        <taxon>Hexapoda</taxon>
        <taxon>Insecta</taxon>
        <taxon>Pterygota</taxon>
        <taxon>Neoptera</taxon>
        <taxon>Endopterygota</taxon>
        <taxon>Hymenoptera</taxon>
        <taxon>Apocrita</taxon>
        <taxon>Aculeata</taxon>
        <taxon>Formicoidea</taxon>
        <taxon>Formicidae</taxon>
        <taxon>Myrmicinae</taxon>
        <taxon>Trachymyrmex</taxon>
    </lineage>
</organism>
<dbReference type="InterPro" id="IPR013607">
    <property type="entry name" value="Phospholipase_A2-like"/>
</dbReference>
<dbReference type="Pfam" id="PF08398">
    <property type="entry name" value="Phospholip_A2_4"/>
    <property type="match status" value="1"/>
</dbReference>
<reference evidence="3 4" key="1">
    <citation type="submission" date="2015-09" db="EMBL/GenBank/DDBJ databases">
        <title>Trachymyrmex cornetzi WGS genome.</title>
        <authorList>
            <person name="Nygaard S."/>
            <person name="Hu H."/>
            <person name="Boomsma J."/>
            <person name="Zhang G."/>
        </authorList>
    </citation>
    <scope>NUCLEOTIDE SEQUENCE [LARGE SCALE GENOMIC DNA]</scope>
    <source>
        <strain evidence="3">Tcor2-1</strain>
        <tissue evidence="3">Whole body</tissue>
    </source>
</reference>
<evidence type="ECO:0000256" key="1">
    <source>
        <dbReference type="SAM" id="Coils"/>
    </source>
</evidence>
<evidence type="ECO:0000313" key="4">
    <source>
        <dbReference type="Proteomes" id="UP000078492"/>
    </source>
</evidence>
<keyword evidence="4" id="KW-1185">Reference proteome</keyword>
<gene>
    <name evidence="3" type="ORF">ALC57_01023</name>
</gene>
<feature type="domain" description="Phospholipase A2-like" evidence="2">
    <location>
        <begin position="51"/>
        <end position="113"/>
    </location>
</feature>
<protein>
    <recommendedName>
        <fullName evidence="2">Phospholipase A2-like domain-containing protein</fullName>
    </recommendedName>
</protein>
<dbReference type="GO" id="GO:0005198">
    <property type="term" value="F:structural molecule activity"/>
    <property type="evidence" value="ECO:0007669"/>
    <property type="project" value="InterPro"/>
</dbReference>
<feature type="coiled-coil region" evidence="1">
    <location>
        <begin position="126"/>
        <end position="153"/>
    </location>
</feature>
<evidence type="ECO:0000259" key="2">
    <source>
        <dbReference type="Pfam" id="PF08398"/>
    </source>
</evidence>
<dbReference type="Proteomes" id="UP000078492">
    <property type="component" value="Unassembled WGS sequence"/>
</dbReference>
<dbReference type="AlphaFoldDB" id="A0A151JQM8"/>